<reference evidence="10 11" key="1">
    <citation type="journal article" date="2013" name="Sci. Rep.">
        <title>Extraordinary expansion of a Sorangium cellulosum genome from an alkaline milieu.</title>
        <authorList>
            <person name="Han K."/>
            <person name="Li Z.F."/>
            <person name="Peng R."/>
            <person name="Zhu L.P."/>
            <person name="Zhou T."/>
            <person name="Wang L.G."/>
            <person name="Li S.G."/>
            <person name="Zhang X.B."/>
            <person name="Hu W."/>
            <person name="Wu Z.H."/>
            <person name="Qin N."/>
            <person name="Li Y.Z."/>
        </authorList>
    </citation>
    <scope>NUCLEOTIDE SEQUENCE [LARGE SCALE GENOMIC DNA]</scope>
    <source>
        <strain evidence="10 11">So0157-2</strain>
    </source>
</reference>
<evidence type="ECO:0000256" key="9">
    <source>
        <dbReference type="SAM" id="MobiDB-lite"/>
    </source>
</evidence>
<evidence type="ECO:0000256" key="6">
    <source>
        <dbReference type="ARBA" id="ARBA00022884"/>
    </source>
</evidence>
<gene>
    <name evidence="7" type="primary">rnpA</name>
    <name evidence="10" type="ORF">SCE1572_15090</name>
</gene>
<dbReference type="GO" id="GO:0000049">
    <property type="term" value="F:tRNA binding"/>
    <property type="evidence" value="ECO:0007669"/>
    <property type="project" value="UniProtKB-UniRule"/>
</dbReference>
<keyword evidence="2 7" id="KW-0819">tRNA processing</keyword>
<evidence type="ECO:0000256" key="1">
    <source>
        <dbReference type="ARBA" id="ARBA00002663"/>
    </source>
</evidence>
<keyword evidence="5 7" id="KW-0378">Hydrolase</keyword>
<dbReference type="Gene3D" id="3.30.230.10">
    <property type="match status" value="1"/>
</dbReference>
<sequence>MAPARPRSSASSSSSFPRGRRIRKRADFVRIQNGGQRVTTRHLLILVAAPNDAAARGAGSRCAPLAPEPVPGAPRLGLVASRKVGGAVARNRAKRLLREAFRRFPELFPERVDIVVILRTGAGALGLDDVLAELRSVVPVLRRKAREALAGAPPAPPTTARGAPPAAGRGAAPATATDERGAEDPTGR</sequence>
<evidence type="ECO:0000256" key="8">
    <source>
        <dbReference type="NCBIfam" id="TIGR00188"/>
    </source>
</evidence>
<evidence type="ECO:0000313" key="10">
    <source>
        <dbReference type="EMBL" id="AGP35728.1"/>
    </source>
</evidence>
<comment type="similarity">
    <text evidence="7">Belongs to the RnpA family.</text>
</comment>
<dbReference type="InterPro" id="IPR020568">
    <property type="entry name" value="Ribosomal_Su5_D2-typ_SF"/>
</dbReference>
<dbReference type="RefSeq" id="WP_020734980.1">
    <property type="nucleotide sequence ID" value="NC_021658.1"/>
</dbReference>
<proteinExistence type="inferred from homology"/>
<dbReference type="PANTHER" id="PTHR33992">
    <property type="entry name" value="RIBONUCLEASE P PROTEIN COMPONENT"/>
    <property type="match status" value="1"/>
</dbReference>
<name>S4XYN3_SORCE</name>
<comment type="catalytic activity">
    <reaction evidence="7">
        <text>Endonucleolytic cleavage of RNA, removing 5'-extranucleotides from tRNA precursor.</text>
        <dbReference type="EC" id="3.1.26.5"/>
    </reaction>
</comment>
<dbReference type="InterPro" id="IPR020539">
    <property type="entry name" value="RNase_P_CS"/>
</dbReference>
<keyword evidence="6 7" id="KW-0694">RNA-binding</keyword>
<evidence type="ECO:0000256" key="5">
    <source>
        <dbReference type="ARBA" id="ARBA00022801"/>
    </source>
</evidence>
<dbReference type="AlphaFoldDB" id="S4XYN3"/>
<dbReference type="SUPFAM" id="SSF54211">
    <property type="entry name" value="Ribosomal protein S5 domain 2-like"/>
    <property type="match status" value="1"/>
</dbReference>
<keyword evidence="4 7" id="KW-0255">Endonuclease</keyword>
<dbReference type="PANTHER" id="PTHR33992:SF1">
    <property type="entry name" value="RIBONUCLEASE P PROTEIN COMPONENT"/>
    <property type="match status" value="1"/>
</dbReference>
<organism evidence="10 11">
    <name type="scientific">Sorangium cellulosum So0157-2</name>
    <dbReference type="NCBI Taxonomy" id="1254432"/>
    <lineage>
        <taxon>Bacteria</taxon>
        <taxon>Pseudomonadati</taxon>
        <taxon>Myxococcota</taxon>
        <taxon>Polyangia</taxon>
        <taxon>Polyangiales</taxon>
        <taxon>Polyangiaceae</taxon>
        <taxon>Sorangium</taxon>
    </lineage>
</organism>
<dbReference type="PROSITE" id="PS00648">
    <property type="entry name" value="RIBONUCLEASE_P"/>
    <property type="match status" value="1"/>
</dbReference>
<dbReference type="eggNOG" id="COG0594">
    <property type="taxonomic scope" value="Bacteria"/>
</dbReference>
<evidence type="ECO:0000313" key="11">
    <source>
        <dbReference type="Proteomes" id="UP000014803"/>
    </source>
</evidence>
<keyword evidence="3 7" id="KW-0540">Nuclease</keyword>
<dbReference type="STRING" id="1254432.SCE1572_15090"/>
<evidence type="ECO:0000256" key="3">
    <source>
        <dbReference type="ARBA" id="ARBA00022722"/>
    </source>
</evidence>
<feature type="compositionally biased region" description="Low complexity" evidence="9">
    <location>
        <begin position="158"/>
        <end position="176"/>
    </location>
</feature>
<dbReference type="Pfam" id="PF00825">
    <property type="entry name" value="Ribonuclease_P"/>
    <property type="match status" value="1"/>
</dbReference>
<dbReference type="Proteomes" id="UP000014803">
    <property type="component" value="Chromosome"/>
</dbReference>
<dbReference type="PATRIC" id="fig|1254432.3.peg.3401"/>
<dbReference type="OrthoDB" id="9810867at2"/>
<evidence type="ECO:0000256" key="2">
    <source>
        <dbReference type="ARBA" id="ARBA00022694"/>
    </source>
</evidence>
<dbReference type="InterPro" id="IPR000100">
    <property type="entry name" value="RNase_P"/>
</dbReference>
<evidence type="ECO:0000256" key="4">
    <source>
        <dbReference type="ARBA" id="ARBA00022759"/>
    </source>
</evidence>
<dbReference type="KEGG" id="scu:SCE1572_15090"/>
<feature type="compositionally biased region" description="Basic and acidic residues" evidence="9">
    <location>
        <begin position="177"/>
        <end position="188"/>
    </location>
</feature>
<comment type="function">
    <text evidence="1 7">RNaseP catalyzes the removal of the 5'-leader sequence from pre-tRNA to produce the mature 5'-terminus. It can also cleave other RNA substrates such as 4.5S RNA. The protein component plays an auxiliary but essential role in vivo by binding to the 5'-leader sequence and broadening the substrate specificity of the ribozyme.</text>
</comment>
<dbReference type="GO" id="GO:0001682">
    <property type="term" value="P:tRNA 5'-leader removal"/>
    <property type="evidence" value="ECO:0007669"/>
    <property type="project" value="UniProtKB-UniRule"/>
</dbReference>
<dbReference type="HOGENOM" id="CLU_117179_11_0_7"/>
<dbReference type="GO" id="GO:0004526">
    <property type="term" value="F:ribonuclease P activity"/>
    <property type="evidence" value="ECO:0007669"/>
    <property type="project" value="UniProtKB-UniRule"/>
</dbReference>
<dbReference type="EMBL" id="CP003969">
    <property type="protein sequence ID" value="AGP35728.1"/>
    <property type="molecule type" value="Genomic_DNA"/>
</dbReference>
<feature type="region of interest" description="Disordered" evidence="9">
    <location>
        <begin position="148"/>
        <end position="188"/>
    </location>
</feature>
<dbReference type="GO" id="GO:0030677">
    <property type="term" value="C:ribonuclease P complex"/>
    <property type="evidence" value="ECO:0007669"/>
    <property type="project" value="TreeGrafter"/>
</dbReference>
<comment type="subunit">
    <text evidence="7">Consists of a catalytic RNA component (M1 or rnpB) and a protein subunit.</text>
</comment>
<dbReference type="InterPro" id="IPR014721">
    <property type="entry name" value="Ribsml_uS5_D2-typ_fold_subgr"/>
</dbReference>
<accession>S4XYN3</accession>
<dbReference type="NCBIfam" id="TIGR00188">
    <property type="entry name" value="rnpA"/>
    <property type="match status" value="1"/>
</dbReference>
<evidence type="ECO:0000256" key="7">
    <source>
        <dbReference type="HAMAP-Rule" id="MF_00227"/>
    </source>
</evidence>
<dbReference type="GO" id="GO:0042781">
    <property type="term" value="F:3'-tRNA processing endoribonuclease activity"/>
    <property type="evidence" value="ECO:0007669"/>
    <property type="project" value="TreeGrafter"/>
</dbReference>
<protein>
    <recommendedName>
        <fullName evidence="7 8">Ribonuclease P protein component</fullName>
        <shortName evidence="7">RNase P protein</shortName>
        <shortName evidence="7">RNaseP protein</shortName>
        <ecNumber evidence="7 8">3.1.26.5</ecNumber>
    </recommendedName>
    <alternativeName>
        <fullName evidence="7">Protein C5</fullName>
    </alternativeName>
</protein>
<dbReference type="EC" id="3.1.26.5" evidence="7 8"/>
<dbReference type="HAMAP" id="MF_00227">
    <property type="entry name" value="RNase_P"/>
    <property type="match status" value="1"/>
</dbReference>